<evidence type="ECO:0000256" key="3">
    <source>
        <dbReference type="SAM" id="MobiDB-lite"/>
    </source>
</evidence>
<dbReference type="Gene3D" id="2.60.40.790">
    <property type="match status" value="1"/>
</dbReference>
<dbReference type="PROSITE" id="PS01031">
    <property type="entry name" value="SHSP"/>
    <property type="match status" value="1"/>
</dbReference>
<feature type="region of interest" description="Disordered" evidence="3">
    <location>
        <begin position="195"/>
        <end position="330"/>
    </location>
</feature>
<dbReference type="GO" id="GO:0051082">
    <property type="term" value="F:unfolded protein binding"/>
    <property type="evidence" value="ECO:0007669"/>
    <property type="project" value="TreeGrafter"/>
</dbReference>
<sequence length="370" mass="40756">MADAIKFSSRPQYCHDVSWYPLSYRRPSEIFNQHFGLPPLLDPTDLSWMEGILRSLGTSAWPGYLRSPALAPFSQAAGQTTSKLYREMRGGLSEVASEKCKLTISLDVNHFAPSEITVKIQDGFLDIAGKHEERLDEHGYIARSFTRKYNVPVGVDAEKIQTFVSADGILTVEVPLPSIPHPADVIIPVQVKMEAQTTEEKQTDGHEPQAEGKPETFQPPGVPGEHLEEEAQERPGGQQIIYEISRPDLGPSGEPAAPSITEPAVDVGEPGEEDKDKNVHGAVDDTARDSEDIYAERPQAPETPDTVISEQEEQAEVISIGQPQESVGEEYTYPAVTADEQSTFGQTQEILNPQQLLQKEIAVEQMEVSK</sequence>
<dbReference type="InterPro" id="IPR008978">
    <property type="entry name" value="HSP20-like_chaperone"/>
</dbReference>
<evidence type="ECO:0000259" key="4">
    <source>
        <dbReference type="PROSITE" id="PS01031"/>
    </source>
</evidence>
<feature type="compositionally biased region" description="Basic and acidic residues" evidence="3">
    <location>
        <begin position="274"/>
        <end position="295"/>
    </location>
</feature>
<name>A0A5A9P581_9TELE</name>
<evidence type="ECO:0000256" key="2">
    <source>
        <dbReference type="RuleBase" id="RU003616"/>
    </source>
</evidence>
<dbReference type="GO" id="GO:0005634">
    <property type="term" value="C:nucleus"/>
    <property type="evidence" value="ECO:0007669"/>
    <property type="project" value="TreeGrafter"/>
</dbReference>
<proteinExistence type="inferred from homology"/>
<dbReference type="PANTHER" id="PTHR45640:SF7">
    <property type="entry name" value="HEAT SHOCK PROTEIN BETA-1"/>
    <property type="match status" value="1"/>
</dbReference>
<dbReference type="InterPro" id="IPR001436">
    <property type="entry name" value="Alpha-crystallin/sHSP_animal"/>
</dbReference>
<comment type="caution">
    <text evidence="5">The sequence shown here is derived from an EMBL/GenBank/DDBJ whole genome shotgun (WGS) entry which is preliminary data.</text>
</comment>
<gene>
    <name evidence="5" type="ORF">E1301_Tti008990</name>
</gene>
<dbReference type="GO" id="GO:0042026">
    <property type="term" value="P:protein refolding"/>
    <property type="evidence" value="ECO:0007669"/>
    <property type="project" value="TreeGrafter"/>
</dbReference>
<accession>A0A5A9P581</accession>
<comment type="similarity">
    <text evidence="1 2">Belongs to the small heat shock protein (HSP20) family.</text>
</comment>
<feature type="domain" description="SHSP" evidence="4">
    <location>
        <begin position="83"/>
        <end position="192"/>
    </location>
</feature>
<dbReference type="SUPFAM" id="SSF49764">
    <property type="entry name" value="HSP20-like chaperones"/>
    <property type="match status" value="1"/>
</dbReference>
<dbReference type="PRINTS" id="PR00299">
    <property type="entry name" value="ACRYSTALLIN"/>
</dbReference>
<organism evidence="5 6">
    <name type="scientific">Triplophysa tibetana</name>
    <dbReference type="NCBI Taxonomy" id="1572043"/>
    <lineage>
        <taxon>Eukaryota</taxon>
        <taxon>Metazoa</taxon>
        <taxon>Chordata</taxon>
        <taxon>Craniata</taxon>
        <taxon>Vertebrata</taxon>
        <taxon>Euteleostomi</taxon>
        <taxon>Actinopterygii</taxon>
        <taxon>Neopterygii</taxon>
        <taxon>Teleostei</taxon>
        <taxon>Ostariophysi</taxon>
        <taxon>Cypriniformes</taxon>
        <taxon>Nemacheilidae</taxon>
        <taxon>Triplophysa</taxon>
    </lineage>
</organism>
<feature type="compositionally biased region" description="Basic and acidic residues" evidence="3">
    <location>
        <begin position="198"/>
        <end position="214"/>
    </location>
</feature>
<dbReference type="GO" id="GO:0043066">
    <property type="term" value="P:negative regulation of apoptotic process"/>
    <property type="evidence" value="ECO:0007669"/>
    <property type="project" value="TreeGrafter"/>
</dbReference>
<dbReference type="PANTHER" id="PTHR45640">
    <property type="entry name" value="HEAT SHOCK PROTEIN HSP-12.2-RELATED"/>
    <property type="match status" value="1"/>
</dbReference>
<dbReference type="GO" id="GO:0009408">
    <property type="term" value="P:response to heat"/>
    <property type="evidence" value="ECO:0007669"/>
    <property type="project" value="TreeGrafter"/>
</dbReference>
<dbReference type="EMBL" id="SOYY01000009">
    <property type="protein sequence ID" value="KAA0716785.1"/>
    <property type="molecule type" value="Genomic_DNA"/>
</dbReference>
<reference evidence="5 6" key="1">
    <citation type="journal article" date="2019" name="Mol. Ecol. Resour.">
        <title>Chromosome-level genome assembly of Triplophysa tibetana, a fish adapted to the harsh high-altitude environment of the Tibetan Plateau.</title>
        <authorList>
            <person name="Yang X."/>
            <person name="Liu H."/>
            <person name="Ma Z."/>
            <person name="Zou Y."/>
            <person name="Zou M."/>
            <person name="Mao Y."/>
            <person name="Li X."/>
            <person name="Wang H."/>
            <person name="Chen T."/>
            <person name="Wang W."/>
            <person name="Yang R."/>
        </authorList>
    </citation>
    <scope>NUCLEOTIDE SEQUENCE [LARGE SCALE GENOMIC DNA]</scope>
    <source>
        <strain evidence="5">TTIB1903HZAU</strain>
        <tissue evidence="5">Muscle</tissue>
    </source>
</reference>
<dbReference type="GO" id="GO:0005737">
    <property type="term" value="C:cytoplasm"/>
    <property type="evidence" value="ECO:0007669"/>
    <property type="project" value="TreeGrafter"/>
</dbReference>
<keyword evidence="6" id="KW-1185">Reference proteome</keyword>
<dbReference type="InterPro" id="IPR002068">
    <property type="entry name" value="A-crystallin/Hsp20_dom"/>
</dbReference>
<protein>
    <submittedName>
        <fullName evidence="5">Heat shock protein beta-1</fullName>
    </submittedName>
</protein>
<dbReference type="AlphaFoldDB" id="A0A5A9P581"/>
<evidence type="ECO:0000256" key="1">
    <source>
        <dbReference type="PROSITE-ProRule" id="PRU00285"/>
    </source>
</evidence>
<evidence type="ECO:0000313" key="5">
    <source>
        <dbReference type="EMBL" id="KAA0716785.1"/>
    </source>
</evidence>
<evidence type="ECO:0000313" key="6">
    <source>
        <dbReference type="Proteomes" id="UP000324632"/>
    </source>
</evidence>
<dbReference type="Pfam" id="PF00011">
    <property type="entry name" value="HSP20"/>
    <property type="match status" value="1"/>
</dbReference>
<dbReference type="Proteomes" id="UP000324632">
    <property type="component" value="Chromosome 9"/>
</dbReference>
<keyword evidence="5" id="KW-0346">Stress response</keyword>